<feature type="domain" description="EML-like first beta-propeller" evidence="11">
    <location>
        <begin position="284"/>
        <end position="550"/>
    </location>
</feature>
<dbReference type="FunFam" id="2.130.10.10:FF:000011">
    <property type="entry name" value="Echinoderm microtubule-associated protein-like 2 isoform 1"/>
    <property type="match status" value="1"/>
</dbReference>
<dbReference type="InterPro" id="IPR055439">
    <property type="entry name" value="Beta-prop_EML_1st"/>
</dbReference>
<evidence type="ECO:0000256" key="7">
    <source>
        <dbReference type="ARBA" id="ARBA00023212"/>
    </source>
</evidence>
<feature type="repeat" description="WD" evidence="8">
    <location>
        <begin position="477"/>
        <end position="508"/>
    </location>
</feature>
<dbReference type="InterPro" id="IPR001680">
    <property type="entry name" value="WD40_rpt"/>
</dbReference>
<feature type="domain" description="EML-like second beta-propeller" evidence="12">
    <location>
        <begin position="567"/>
        <end position="690"/>
    </location>
</feature>
<evidence type="ECO:0000256" key="1">
    <source>
        <dbReference type="ARBA" id="ARBA00004245"/>
    </source>
</evidence>
<proteinExistence type="inferred from homology"/>
<dbReference type="Pfam" id="PF23414">
    <property type="entry name" value="Beta-prop_EML_2"/>
    <property type="match status" value="2"/>
</dbReference>
<dbReference type="PROSITE" id="PS50082">
    <property type="entry name" value="WD_REPEATS_2"/>
    <property type="match status" value="8"/>
</dbReference>
<dbReference type="SMART" id="SM00320">
    <property type="entry name" value="WD40"/>
    <property type="match status" value="15"/>
</dbReference>
<dbReference type="SUPFAM" id="SSF50978">
    <property type="entry name" value="WD40 repeat-like"/>
    <property type="match status" value="1"/>
</dbReference>
<dbReference type="GO" id="GO:0072686">
    <property type="term" value="C:mitotic spindle"/>
    <property type="evidence" value="ECO:0007669"/>
    <property type="project" value="TreeGrafter"/>
</dbReference>
<dbReference type="InterPro" id="IPR005108">
    <property type="entry name" value="HELP"/>
</dbReference>
<dbReference type="eggNOG" id="KOG2106">
    <property type="taxonomic scope" value="Eukaryota"/>
</dbReference>
<name>G5AUX2_HETGA</name>
<keyword evidence="6" id="KW-0677">Repeat</keyword>
<dbReference type="InterPro" id="IPR015943">
    <property type="entry name" value="WD40/YVTN_repeat-like_dom_sf"/>
</dbReference>
<evidence type="ECO:0000256" key="10">
    <source>
        <dbReference type="SAM" id="MobiDB-lite"/>
    </source>
</evidence>
<evidence type="ECO:0000256" key="4">
    <source>
        <dbReference type="ARBA" id="ARBA00022574"/>
    </source>
</evidence>
<gene>
    <name evidence="13" type="ORF">GW7_18097</name>
</gene>
<evidence type="ECO:0000256" key="6">
    <source>
        <dbReference type="ARBA" id="ARBA00022737"/>
    </source>
</evidence>
<dbReference type="Pfam" id="PF03451">
    <property type="entry name" value="HELP"/>
    <property type="match status" value="1"/>
</dbReference>
<feature type="repeat" description="WD" evidence="8">
    <location>
        <begin position="802"/>
        <end position="833"/>
    </location>
</feature>
<evidence type="ECO:0000256" key="2">
    <source>
        <dbReference type="ARBA" id="ARBA00006489"/>
    </source>
</evidence>
<dbReference type="CDD" id="cd21948">
    <property type="entry name" value="TD_EMAP2"/>
    <property type="match status" value="2"/>
</dbReference>
<dbReference type="InterPro" id="IPR036322">
    <property type="entry name" value="WD40_repeat_dom_sf"/>
</dbReference>
<keyword evidence="3" id="KW-0963">Cytoplasm</keyword>
<protein>
    <submittedName>
        <fullName evidence="13">Echinoderm microtubule-associated protein-like 2</fullName>
    </submittedName>
</protein>
<dbReference type="SUPFAM" id="SSF50998">
    <property type="entry name" value="Quinoprotein alcohol dehydrogenase-like"/>
    <property type="match status" value="1"/>
</dbReference>
<feature type="repeat" description="WD" evidence="8">
    <location>
        <begin position="560"/>
        <end position="591"/>
    </location>
</feature>
<evidence type="ECO:0000256" key="5">
    <source>
        <dbReference type="ARBA" id="ARBA00022701"/>
    </source>
</evidence>
<dbReference type="FunFam" id="2.130.10.10:FF:000005">
    <property type="entry name" value="Putative echinoderm microtubule-associated protein-like 1"/>
    <property type="match status" value="1"/>
</dbReference>
<dbReference type="PANTHER" id="PTHR13720:SF50">
    <property type="entry name" value="ECHINODERM MICROTUBULE-ASSOCIATED PROTEIN-LIKE 2"/>
    <property type="match status" value="1"/>
</dbReference>
<dbReference type="Proteomes" id="UP000006813">
    <property type="component" value="Unassembled WGS sequence"/>
</dbReference>
<evidence type="ECO:0000313" key="13">
    <source>
        <dbReference type="EMBL" id="EHB00833.1"/>
    </source>
</evidence>
<keyword evidence="9" id="KW-0175">Coiled coil</keyword>
<dbReference type="FunCoup" id="G5AUX2">
    <property type="interactions" value="42"/>
</dbReference>
<accession>G5AUX2</accession>
<dbReference type="Gene3D" id="2.130.10.10">
    <property type="entry name" value="YVTN repeat-like/Quinoprotein amine dehydrogenase"/>
    <property type="match status" value="4"/>
</dbReference>
<evidence type="ECO:0000259" key="12">
    <source>
        <dbReference type="Pfam" id="PF23414"/>
    </source>
</evidence>
<evidence type="ECO:0000256" key="8">
    <source>
        <dbReference type="PROSITE-ProRule" id="PRU00221"/>
    </source>
</evidence>
<dbReference type="PANTHER" id="PTHR13720">
    <property type="entry name" value="WD-40 REPEAT PROTEIN"/>
    <property type="match status" value="1"/>
</dbReference>
<dbReference type="Pfam" id="PF00400">
    <property type="entry name" value="WD40"/>
    <property type="match status" value="1"/>
</dbReference>
<comment type="similarity">
    <text evidence="2">Belongs to the WD repeat EMAP family.</text>
</comment>
<dbReference type="InterPro" id="IPR050630">
    <property type="entry name" value="WD_repeat_EMAP"/>
</dbReference>
<sequence length="1078" mass="116434">MADDNLSGTSGMEVDDRVSALEQRLQLQEDELAVLKAALADALRRLRACEEQGAALRARGTPKGHDNLSGTSGMEVDDRVSALEQRLQLQEDELAVLKAALADALRRLRACEEQGAALRARGTPKGRAPPRLGTTASVCQLLKGLPTRTPLNASGPPRRVGGYATSPSSPKKEATSGRSRTTSSSSNCSAKKEGKTKEVIFSMEEGSVKMFLRGRPVPMLIPDKLALTYSLDACSELPSCRLKLDWVYGYRGRDCRANLYLLPTGEIVYFVASVAVLYSVEEQRQRHYLGHNDDIKCLAVHPDMVTIATGQVAGTTKEGKLLPPHVRIWDSVSLSTLHVLGLGVFDRAVCCVGFSKSNGGNLLCAVDESNDHMLSVWDWAKEAKVVEAKCSIEAVLVATFHPTDPTLLITFGKSHICFWNLEGGSLNKRQGLFEKHEKPKYVLCVTFLEDGDVVTGDSGGNLYVWGKGGNRITKAVLGAHDGGVFGLCALRDGTLVSGGGRDRRVVLWGSDYSKLQEVEVPEDFGPVRTVAEGHGDTLYVGTTRNTILQGSMHMGFSLLVQGHVEELWGLATHPSRAQFVTCGQDKLVHLWCSESHQPLWSRVIEDPARSAGFHPSGSVLAVGTVTGRWLLLDTETNDLVAIHTDGNEQISVVSFSPDGAYLAVGSHDNLVYVYTVDQGGRKVSRLGKCSGAQLQHSTDFAPAPPRHPTGGNRITKAVLGAHDGGVFGLCALRDGTLVSGGGRDRRVVLWGSDYSKLQEVEVPEDFGPVRTVAEGHGDTLYVGTTRNTILQGSMHMGFSLLVQGHVEELWGLATHPSRAQFVTCGQDKLVHLWCSESHQPLWSRVIEDPARSAGFHPSGSVLAVGTVTGRWLLLDTETNDLVAIHTDGNEQISVVSFSPDGAYLAVGSHDNLVYVYTVDQGGRKVSRLGKCSGHSSFITHLDWAQDSSCFVTNSGDYEILYWDVATCKQITSADAVRNVEWATATCVLGFGVFGIWSEGADGTDINAVARSHNGKLLASADDFGKVHLFSYPCCQPRALSHKYGGHSSHVTNVAFLWDDSAALTTGGKDTSVLQWRVV</sequence>
<evidence type="ECO:0000259" key="11">
    <source>
        <dbReference type="Pfam" id="PF23409"/>
    </source>
</evidence>
<feature type="repeat" description="WD" evidence="8">
    <location>
        <begin position="1043"/>
        <end position="1078"/>
    </location>
</feature>
<dbReference type="InParanoid" id="G5AUX2"/>
<feature type="repeat" description="WD" evidence="8">
    <location>
        <begin position="643"/>
        <end position="684"/>
    </location>
</feature>
<feature type="region of interest" description="Disordered" evidence="10">
    <location>
        <begin position="145"/>
        <end position="191"/>
    </location>
</feature>
<feature type="compositionally biased region" description="Low complexity" evidence="10">
    <location>
        <begin position="176"/>
        <end position="186"/>
    </location>
</feature>
<keyword evidence="5" id="KW-0493">Microtubule</keyword>
<dbReference type="InterPro" id="IPR055442">
    <property type="entry name" value="Beta-prop_EML-like_2nd"/>
</dbReference>
<dbReference type="GO" id="GO:0008017">
    <property type="term" value="F:microtubule binding"/>
    <property type="evidence" value="ECO:0007669"/>
    <property type="project" value="TreeGrafter"/>
</dbReference>
<feature type="repeat" description="WD" evidence="8">
    <location>
        <begin position="719"/>
        <end position="750"/>
    </location>
</feature>
<dbReference type="GO" id="GO:0000226">
    <property type="term" value="P:microtubule cytoskeleton organization"/>
    <property type="evidence" value="ECO:0007669"/>
    <property type="project" value="TreeGrafter"/>
</dbReference>
<comment type="subcellular location">
    <subcellularLocation>
        <location evidence="1">Cytoplasm</location>
        <location evidence="1">Cytoskeleton</location>
    </subcellularLocation>
</comment>
<dbReference type="STRING" id="10181.G5AUX2"/>
<dbReference type="PROSITE" id="PS50294">
    <property type="entry name" value="WD_REPEATS_REGION"/>
    <property type="match status" value="2"/>
</dbReference>
<feature type="coiled-coil region" evidence="9">
    <location>
        <begin position="18"/>
        <end position="121"/>
    </location>
</feature>
<feature type="repeat" description="WD" evidence="8">
    <location>
        <begin position="931"/>
        <end position="972"/>
    </location>
</feature>
<dbReference type="AlphaFoldDB" id="G5AUX2"/>
<keyword evidence="4 8" id="KW-0853">WD repeat</keyword>
<dbReference type="Pfam" id="PF23409">
    <property type="entry name" value="Beta-prop_EML"/>
    <property type="match status" value="1"/>
</dbReference>
<keyword evidence="7" id="KW-0206">Cytoskeleton</keyword>
<organism evidence="13 14">
    <name type="scientific">Heterocephalus glaber</name>
    <name type="common">Naked mole rat</name>
    <dbReference type="NCBI Taxonomy" id="10181"/>
    <lineage>
        <taxon>Eukaryota</taxon>
        <taxon>Metazoa</taxon>
        <taxon>Chordata</taxon>
        <taxon>Craniata</taxon>
        <taxon>Vertebrata</taxon>
        <taxon>Euteleostomi</taxon>
        <taxon>Mammalia</taxon>
        <taxon>Eutheria</taxon>
        <taxon>Euarchontoglires</taxon>
        <taxon>Glires</taxon>
        <taxon>Rodentia</taxon>
        <taxon>Hystricomorpha</taxon>
        <taxon>Bathyergidae</taxon>
        <taxon>Heterocephalus</taxon>
    </lineage>
</organism>
<evidence type="ECO:0000256" key="9">
    <source>
        <dbReference type="SAM" id="Coils"/>
    </source>
</evidence>
<feature type="domain" description="EML-like second beta-propeller" evidence="12">
    <location>
        <begin position="809"/>
        <end position="1077"/>
    </location>
</feature>
<dbReference type="EMBL" id="JH167046">
    <property type="protein sequence ID" value="EHB00833.1"/>
    <property type="molecule type" value="Genomic_DNA"/>
</dbReference>
<feature type="repeat" description="WD" evidence="8">
    <location>
        <begin position="885"/>
        <end position="926"/>
    </location>
</feature>
<dbReference type="GO" id="GO:0005874">
    <property type="term" value="C:microtubule"/>
    <property type="evidence" value="ECO:0007669"/>
    <property type="project" value="UniProtKB-KW"/>
</dbReference>
<reference evidence="13 14" key="1">
    <citation type="journal article" date="2011" name="Nature">
        <title>Genome sequencing reveals insights into physiology and longevity of the naked mole rat.</title>
        <authorList>
            <person name="Kim E.B."/>
            <person name="Fang X."/>
            <person name="Fushan A.A."/>
            <person name="Huang Z."/>
            <person name="Lobanov A.V."/>
            <person name="Han L."/>
            <person name="Marino S.M."/>
            <person name="Sun X."/>
            <person name="Turanov A.A."/>
            <person name="Yang P."/>
            <person name="Yim S.H."/>
            <person name="Zhao X."/>
            <person name="Kasaikina M.V."/>
            <person name="Stoletzki N."/>
            <person name="Peng C."/>
            <person name="Polak P."/>
            <person name="Xiong Z."/>
            <person name="Kiezun A."/>
            <person name="Zhu Y."/>
            <person name="Chen Y."/>
            <person name="Kryukov G.V."/>
            <person name="Zhang Q."/>
            <person name="Peshkin L."/>
            <person name="Yang L."/>
            <person name="Bronson R.T."/>
            <person name="Buffenstein R."/>
            <person name="Wang B."/>
            <person name="Han C."/>
            <person name="Li Q."/>
            <person name="Chen L."/>
            <person name="Zhao W."/>
            <person name="Sunyaev S.R."/>
            <person name="Park T.J."/>
            <person name="Zhang G."/>
            <person name="Wang J."/>
            <person name="Gladyshev V.N."/>
        </authorList>
    </citation>
    <scope>NUCLEOTIDE SEQUENCE [LARGE SCALE GENOMIC DNA]</scope>
</reference>
<dbReference type="InterPro" id="IPR011047">
    <property type="entry name" value="Quinoprotein_ADH-like_sf"/>
</dbReference>
<evidence type="ECO:0000256" key="3">
    <source>
        <dbReference type="ARBA" id="ARBA00022490"/>
    </source>
</evidence>
<evidence type="ECO:0000313" key="14">
    <source>
        <dbReference type="Proteomes" id="UP000006813"/>
    </source>
</evidence>